<dbReference type="OrthoDB" id="9805006at2"/>
<feature type="compositionally biased region" description="Basic and acidic residues" evidence="4">
    <location>
        <begin position="26"/>
        <end position="35"/>
    </location>
</feature>
<dbReference type="PANTHER" id="PTHR33867:SF1">
    <property type="entry name" value="RIBOSOME MATURATION FACTOR RIMP"/>
    <property type="match status" value="1"/>
</dbReference>
<dbReference type="Gene3D" id="3.30.300.70">
    <property type="entry name" value="RimP-like superfamily, N-terminal"/>
    <property type="match status" value="1"/>
</dbReference>
<dbReference type="Pfam" id="PF02576">
    <property type="entry name" value="RimP_N"/>
    <property type="match status" value="1"/>
</dbReference>
<comment type="similarity">
    <text evidence="3">Belongs to the RimP family.</text>
</comment>
<dbReference type="Proteomes" id="UP000251891">
    <property type="component" value="Unassembled WGS sequence"/>
</dbReference>
<dbReference type="AlphaFoldDB" id="A0A365GYR7"/>
<keyword evidence="7" id="KW-1185">Reference proteome</keyword>
<dbReference type="InterPro" id="IPR003728">
    <property type="entry name" value="Ribosome_maturation_RimP"/>
</dbReference>
<comment type="subcellular location">
    <subcellularLocation>
        <location evidence="3">Cytoplasm</location>
    </subcellularLocation>
</comment>
<evidence type="ECO:0000256" key="3">
    <source>
        <dbReference type="HAMAP-Rule" id="MF_01077"/>
    </source>
</evidence>
<sequence>MSHAPRRGRAQRDHDAAPQGRTGPKGADRRHERSARTPAETANALSELFEPAVAAQGFDLEEIDVRPAGRRRLVRVVIDVDGGIGLDDIATVSQELARLLDDGDVMGSAPYVLEVTSPGVDRPLTEPRHWRRATGRLVRTALTAGGEIEGRVTSVDDGGVLFAIAAGRRGNGQTTTRRLGFEELGRGRVQVEFRRLDEASDQPAAADED</sequence>
<feature type="region of interest" description="Disordered" evidence="4">
    <location>
        <begin position="1"/>
        <end position="42"/>
    </location>
</feature>
<dbReference type="HAMAP" id="MF_01077">
    <property type="entry name" value="RimP"/>
    <property type="match status" value="1"/>
</dbReference>
<evidence type="ECO:0000256" key="2">
    <source>
        <dbReference type="ARBA" id="ARBA00022517"/>
    </source>
</evidence>
<dbReference type="SUPFAM" id="SSF75420">
    <property type="entry name" value="YhbC-like, N-terminal domain"/>
    <property type="match status" value="1"/>
</dbReference>
<accession>A0A365GYR7</accession>
<dbReference type="CDD" id="cd01734">
    <property type="entry name" value="YlxS_C"/>
    <property type="match status" value="1"/>
</dbReference>
<evidence type="ECO:0000259" key="5">
    <source>
        <dbReference type="Pfam" id="PF02576"/>
    </source>
</evidence>
<evidence type="ECO:0000256" key="4">
    <source>
        <dbReference type="SAM" id="MobiDB-lite"/>
    </source>
</evidence>
<organism evidence="6 7">
    <name type="scientific">Actinomadura craniellae</name>
    <dbReference type="NCBI Taxonomy" id="2231787"/>
    <lineage>
        <taxon>Bacteria</taxon>
        <taxon>Bacillati</taxon>
        <taxon>Actinomycetota</taxon>
        <taxon>Actinomycetes</taxon>
        <taxon>Streptosporangiales</taxon>
        <taxon>Thermomonosporaceae</taxon>
        <taxon>Actinomadura</taxon>
    </lineage>
</organism>
<evidence type="ECO:0000256" key="1">
    <source>
        <dbReference type="ARBA" id="ARBA00022490"/>
    </source>
</evidence>
<dbReference type="PANTHER" id="PTHR33867">
    <property type="entry name" value="RIBOSOME MATURATION FACTOR RIMP"/>
    <property type="match status" value="1"/>
</dbReference>
<comment type="function">
    <text evidence="3">Required for maturation of 30S ribosomal subunits.</text>
</comment>
<dbReference type="GO" id="GO:0000028">
    <property type="term" value="P:ribosomal small subunit assembly"/>
    <property type="evidence" value="ECO:0007669"/>
    <property type="project" value="TreeGrafter"/>
</dbReference>
<dbReference type="InterPro" id="IPR028989">
    <property type="entry name" value="RimP_N"/>
</dbReference>
<dbReference type="EMBL" id="QLYX01000015">
    <property type="protein sequence ID" value="RAY11980.1"/>
    <property type="molecule type" value="Genomic_DNA"/>
</dbReference>
<proteinExistence type="inferred from homology"/>
<dbReference type="RefSeq" id="WP_111870846.1">
    <property type="nucleotide sequence ID" value="NZ_QLYX01000015.1"/>
</dbReference>
<evidence type="ECO:0000313" key="7">
    <source>
        <dbReference type="Proteomes" id="UP000251891"/>
    </source>
</evidence>
<dbReference type="InterPro" id="IPR035956">
    <property type="entry name" value="RimP_N_sf"/>
</dbReference>
<dbReference type="GO" id="GO:0005829">
    <property type="term" value="C:cytosol"/>
    <property type="evidence" value="ECO:0007669"/>
    <property type="project" value="TreeGrafter"/>
</dbReference>
<keyword evidence="1 3" id="KW-0963">Cytoplasm</keyword>
<name>A0A365GYR7_9ACTN</name>
<dbReference type="NCBIfam" id="NF000930">
    <property type="entry name" value="PRK00092.2-2"/>
    <property type="match status" value="1"/>
</dbReference>
<comment type="caution">
    <text evidence="6">The sequence shown here is derived from an EMBL/GenBank/DDBJ whole genome shotgun (WGS) entry which is preliminary data.</text>
</comment>
<dbReference type="InterPro" id="IPR028998">
    <property type="entry name" value="RimP_C"/>
</dbReference>
<feature type="domain" description="Ribosome maturation factor RimP N-terminal" evidence="5">
    <location>
        <begin position="49"/>
        <end position="121"/>
    </location>
</feature>
<keyword evidence="2 3" id="KW-0690">Ribosome biogenesis</keyword>
<gene>
    <name evidence="3" type="primary">rimP</name>
    <name evidence="6" type="ORF">DPM19_26890</name>
</gene>
<evidence type="ECO:0000313" key="6">
    <source>
        <dbReference type="EMBL" id="RAY11980.1"/>
    </source>
</evidence>
<dbReference type="GO" id="GO:0006412">
    <property type="term" value="P:translation"/>
    <property type="evidence" value="ECO:0007669"/>
    <property type="project" value="TreeGrafter"/>
</dbReference>
<reference evidence="6 7" key="1">
    <citation type="submission" date="2018-06" db="EMBL/GenBank/DDBJ databases">
        <title>Actinomadura craniellae sp. nov. isolated from marine sponge Craniella sp.</title>
        <authorList>
            <person name="Li L."/>
            <person name="Xu Q.H."/>
            <person name="Lin H.W."/>
            <person name="Lu Y.H."/>
        </authorList>
    </citation>
    <scope>NUCLEOTIDE SEQUENCE [LARGE SCALE GENOMIC DNA]</scope>
    <source>
        <strain evidence="6 7">LHW63021</strain>
    </source>
</reference>
<protein>
    <recommendedName>
        <fullName evidence="3">Ribosome maturation factor RimP</fullName>
    </recommendedName>
</protein>